<evidence type="ECO:0000256" key="1">
    <source>
        <dbReference type="SAM" id="MobiDB-lite"/>
    </source>
</evidence>
<accession>A0ABM3QUL1</accession>
<dbReference type="RefSeq" id="XP_056687056.1">
    <property type="nucleotide sequence ID" value="XM_056831078.1"/>
</dbReference>
<feature type="transmembrane region" description="Helical" evidence="2">
    <location>
        <begin position="12"/>
        <end position="29"/>
    </location>
</feature>
<keyword evidence="2" id="KW-0472">Membrane</keyword>
<organism evidence="3 4">
    <name type="scientific">Spinacia oleracea</name>
    <name type="common">Spinach</name>
    <dbReference type="NCBI Taxonomy" id="3562"/>
    <lineage>
        <taxon>Eukaryota</taxon>
        <taxon>Viridiplantae</taxon>
        <taxon>Streptophyta</taxon>
        <taxon>Embryophyta</taxon>
        <taxon>Tracheophyta</taxon>
        <taxon>Spermatophyta</taxon>
        <taxon>Magnoliopsida</taxon>
        <taxon>eudicotyledons</taxon>
        <taxon>Gunneridae</taxon>
        <taxon>Pentapetalae</taxon>
        <taxon>Caryophyllales</taxon>
        <taxon>Chenopodiaceae</taxon>
        <taxon>Chenopodioideae</taxon>
        <taxon>Anserineae</taxon>
        <taxon>Spinacia</taxon>
    </lineage>
</organism>
<keyword evidence="2" id="KW-0812">Transmembrane</keyword>
<name>A0ABM3QUL1_SPIOL</name>
<reference evidence="4" key="2">
    <citation type="submission" date="2025-08" db="UniProtKB">
        <authorList>
            <consortium name="RefSeq"/>
        </authorList>
    </citation>
    <scope>IDENTIFICATION</scope>
    <source>
        <tissue evidence="4">Leaf</tissue>
    </source>
</reference>
<keyword evidence="3" id="KW-1185">Reference proteome</keyword>
<feature type="region of interest" description="Disordered" evidence="1">
    <location>
        <begin position="60"/>
        <end position="80"/>
    </location>
</feature>
<evidence type="ECO:0000256" key="2">
    <source>
        <dbReference type="SAM" id="Phobius"/>
    </source>
</evidence>
<dbReference type="Proteomes" id="UP000813463">
    <property type="component" value="Chromosome 6"/>
</dbReference>
<proteinExistence type="predicted"/>
<dbReference type="GeneID" id="130462567"/>
<evidence type="ECO:0000313" key="3">
    <source>
        <dbReference type="Proteomes" id="UP000813463"/>
    </source>
</evidence>
<keyword evidence="2" id="KW-1133">Transmembrane helix</keyword>
<sequence length="80" mass="9635">MKVVRSQRWAYLRIIVGTISGGLLGFYVMHRAEISYKAKWEERLKKYEEEKMRRETTEFEADNTVYFSDDQQNGNEQHEL</sequence>
<evidence type="ECO:0000313" key="4">
    <source>
        <dbReference type="RefSeq" id="XP_056687056.1"/>
    </source>
</evidence>
<protein>
    <submittedName>
        <fullName evidence="4">Uncharacterized protein</fullName>
    </submittedName>
</protein>
<feature type="compositionally biased region" description="Polar residues" evidence="1">
    <location>
        <begin position="65"/>
        <end position="80"/>
    </location>
</feature>
<reference evidence="3" key="1">
    <citation type="journal article" date="2021" name="Nat. Commun.">
        <title>Genomic analyses provide insights into spinach domestication and the genetic basis of agronomic traits.</title>
        <authorList>
            <person name="Cai X."/>
            <person name="Sun X."/>
            <person name="Xu C."/>
            <person name="Sun H."/>
            <person name="Wang X."/>
            <person name="Ge C."/>
            <person name="Zhang Z."/>
            <person name="Wang Q."/>
            <person name="Fei Z."/>
            <person name="Jiao C."/>
            <person name="Wang Q."/>
        </authorList>
    </citation>
    <scope>NUCLEOTIDE SEQUENCE [LARGE SCALE GENOMIC DNA]</scope>
    <source>
        <strain evidence="3">cv. Varoflay</strain>
    </source>
</reference>
<gene>
    <name evidence="4" type="primary">LOC130462567</name>
</gene>